<feature type="transmembrane region" description="Helical" evidence="1">
    <location>
        <begin position="46"/>
        <end position="64"/>
    </location>
</feature>
<keyword evidence="3" id="KW-1185">Reference proteome</keyword>
<evidence type="ECO:0000313" key="2">
    <source>
        <dbReference type="EMBL" id="MFB0834871.1"/>
    </source>
</evidence>
<feature type="transmembrane region" description="Helical" evidence="1">
    <location>
        <begin position="20"/>
        <end position="39"/>
    </location>
</feature>
<evidence type="ECO:0000313" key="3">
    <source>
        <dbReference type="Proteomes" id="UP001575652"/>
    </source>
</evidence>
<protein>
    <submittedName>
        <fullName evidence="2">Nicotinamide mononucleotide transporter</fullName>
    </submittedName>
</protein>
<keyword evidence="1" id="KW-0472">Membrane</keyword>
<accession>A0ABV4UMI9</accession>
<evidence type="ECO:0000256" key="1">
    <source>
        <dbReference type="SAM" id="Phobius"/>
    </source>
</evidence>
<reference evidence="2 3" key="1">
    <citation type="submission" date="2024-09" db="EMBL/GenBank/DDBJ databases">
        <authorList>
            <person name="Salinas-Garcia M.A."/>
            <person name="Prieme A."/>
        </authorList>
    </citation>
    <scope>NUCLEOTIDE SEQUENCE [LARGE SCALE GENOMIC DNA]</scope>
    <source>
        <strain evidence="2 3">DSM 21081</strain>
    </source>
</reference>
<feature type="transmembrane region" description="Helical" evidence="1">
    <location>
        <begin position="141"/>
        <end position="159"/>
    </location>
</feature>
<feature type="transmembrane region" description="Helical" evidence="1">
    <location>
        <begin position="108"/>
        <end position="129"/>
    </location>
</feature>
<dbReference type="EMBL" id="JBHDLJ010000006">
    <property type="protein sequence ID" value="MFB0834871.1"/>
    <property type="molecule type" value="Genomic_DNA"/>
</dbReference>
<keyword evidence="1" id="KW-1133">Transmembrane helix</keyword>
<proteinExistence type="predicted"/>
<feature type="transmembrane region" description="Helical" evidence="1">
    <location>
        <begin position="70"/>
        <end position="87"/>
    </location>
</feature>
<feature type="transmembrane region" description="Helical" evidence="1">
    <location>
        <begin position="164"/>
        <end position="182"/>
    </location>
</feature>
<gene>
    <name evidence="2" type="ORF">ACETWP_09745</name>
</gene>
<sequence length="229" mass="23988">MDQLFLDLFGQQPGGSSATIVALSALSSLLTGVALLLLARRNDLGWWVKVLAVFAGPLVTALLFGYDGLVGALPAMAVAAYGLWRFSKYPAFGRFGRVVAVRGATPASVAWGFGLTAVLTALNLGPLLWSGLVFGGGTSSIWLNAFFGAMITAALVGIANGFRWAWLAVAASSVGYVAVFFASAPARATLGVLVLQFGAALYGWWSWRQAPAEADAEPAETYPPHPYAE</sequence>
<organism evidence="2 3">
    <name type="scientific">Arthrobacter halodurans</name>
    <dbReference type="NCBI Taxonomy" id="516699"/>
    <lineage>
        <taxon>Bacteria</taxon>
        <taxon>Bacillati</taxon>
        <taxon>Actinomycetota</taxon>
        <taxon>Actinomycetes</taxon>
        <taxon>Micrococcales</taxon>
        <taxon>Micrococcaceae</taxon>
        <taxon>Arthrobacter</taxon>
    </lineage>
</organism>
<dbReference type="Proteomes" id="UP001575652">
    <property type="component" value="Unassembled WGS sequence"/>
</dbReference>
<keyword evidence="1" id="KW-0812">Transmembrane</keyword>
<comment type="caution">
    <text evidence="2">The sequence shown here is derived from an EMBL/GenBank/DDBJ whole genome shotgun (WGS) entry which is preliminary data.</text>
</comment>
<dbReference type="RefSeq" id="WP_373972038.1">
    <property type="nucleotide sequence ID" value="NZ_JBHDLJ010000006.1"/>
</dbReference>
<name>A0ABV4UMI9_9MICC</name>